<reference evidence="1 2" key="1">
    <citation type="submission" date="2018-04" db="EMBL/GenBank/DDBJ databases">
        <title>WGS assembly of Panicum hallii var. hallii HAL2.</title>
        <authorList>
            <person name="Lovell J."/>
            <person name="Jenkins J."/>
            <person name="Lowry D."/>
            <person name="Mamidi S."/>
            <person name="Sreedasyam A."/>
            <person name="Weng X."/>
            <person name="Barry K."/>
            <person name="Bonette J."/>
            <person name="Campitelli B."/>
            <person name="Daum C."/>
            <person name="Gordon S."/>
            <person name="Gould B."/>
            <person name="Lipzen A."/>
            <person name="MacQueen A."/>
            <person name="Palacio-Mejia J."/>
            <person name="Plott C."/>
            <person name="Shakirov E."/>
            <person name="Shu S."/>
            <person name="Yoshinaga Y."/>
            <person name="Zane M."/>
            <person name="Rokhsar D."/>
            <person name="Grimwood J."/>
            <person name="Schmutz J."/>
            <person name="Juenger T."/>
        </authorList>
    </citation>
    <scope>NUCLEOTIDE SEQUENCE [LARGE SCALE GENOMIC DNA]</scope>
    <source>
        <strain evidence="2">cv. HAL2</strain>
    </source>
</reference>
<keyword evidence="2" id="KW-1185">Reference proteome</keyword>
<proteinExistence type="predicted"/>
<dbReference type="Gramene" id="PUZ47951">
    <property type="protein sequence ID" value="PUZ47951"/>
    <property type="gene ID" value="GQ55_7G207000"/>
</dbReference>
<accession>A0A2T7CXA2</accession>
<dbReference type="EMBL" id="CM009755">
    <property type="protein sequence ID" value="PUZ47951.1"/>
    <property type="molecule type" value="Genomic_DNA"/>
</dbReference>
<sequence length="68" mass="7313">MNKSAADLACPDRVWVADRCDPTASGLRTSLLVPFGDPLFTLSIVAVARRGGFNFTANVSTEDEIEIN</sequence>
<gene>
    <name evidence="1" type="ORF">GQ55_7G207000</name>
</gene>
<evidence type="ECO:0000313" key="2">
    <source>
        <dbReference type="Proteomes" id="UP000244336"/>
    </source>
</evidence>
<dbReference type="AlphaFoldDB" id="A0A2T7CXA2"/>
<name>A0A2T7CXA2_9POAL</name>
<evidence type="ECO:0000313" key="1">
    <source>
        <dbReference type="EMBL" id="PUZ47951.1"/>
    </source>
</evidence>
<dbReference type="Proteomes" id="UP000244336">
    <property type="component" value="Chromosome 7"/>
</dbReference>
<protein>
    <submittedName>
        <fullName evidence="1">Uncharacterized protein</fullName>
    </submittedName>
</protein>
<organism evidence="1 2">
    <name type="scientific">Panicum hallii var. hallii</name>
    <dbReference type="NCBI Taxonomy" id="1504633"/>
    <lineage>
        <taxon>Eukaryota</taxon>
        <taxon>Viridiplantae</taxon>
        <taxon>Streptophyta</taxon>
        <taxon>Embryophyta</taxon>
        <taxon>Tracheophyta</taxon>
        <taxon>Spermatophyta</taxon>
        <taxon>Magnoliopsida</taxon>
        <taxon>Liliopsida</taxon>
        <taxon>Poales</taxon>
        <taxon>Poaceae</taxon>
        <taxon>PACMAD clade</taxon>
        <taxon>Panicoideae</taxon>
        <taxon>Panicodae</taxon>
        <taxon>Paniceae</taxon>
        <taxon>Panicinae</taxon>
        <taxon>Panicum</taxon>
        <taxon>Panicum sect. Panicum</taxon>
    </lineage>
</organism>